<feature type="transmembrane region" description="Helical" evidence="5">
    <location>
        <begin position="307"/>
        <end position="327"/>
    </location>
</feature>
<dbReference type="Proteomes" id="UP000184164">
    <property type="component" value="Unassembled WGS sequence"/>
</dbReference>
<dbReference type="Pfam" id="PF01758">
    <property type="entry name" value="SBF"/>
    <property type="match status" value="1"/>
</dbReference>
<dbReference type="Gene3D" id="1.20.1530.20">
    <property type="match status" value="1"/>
</dbReference>
<keyword evidence="2 5" id="KW-0812">Transmembrane</keyword>
<dbReference type="EMBL" id="FQUM01000008">
    <property type="protein sequence ID" value="SHF72345.1"/>
    <property type="molecule type" value="Genomic_DNA"/>
</dbReference>
<comment type="subcellular location">
    <subcellularLocation>
        <location evidence="1">Membrane</location>
        <topology evidence="1">Multi-pass membrane protein</topology>
    </subcellularLocation>
</comment>
<feature type="transmembrane region" description="Helical" evidence="5">
    <location>
        <begin position="278"/>
        <end position="295"/>
    </location>
</feature>
<evidence type="ECO:0000313" key="7">
    <source>
        <dbReference type="Proteomes" id="UP000184164"/>
    </source>
</evidence>
<evidence type="ECO:0000313" key="6">
    <source>
        <dbReference type="EMBL" id="SHF72345.1"/>
    </source>
</evidence>
<feature type="transmembrane region" description="Helical" evidence="5">
    <location>
        <begin position="39"/>
        <end position="58"/>
    </location>
</feature>
<dbReference type="PANTHER" id="PTHR10361:SF28">
    <property type="entry name" value="P3 PROTEIN-RELATED"/>
    <property type="match status" value="1"/>
</dbReference>
<evidence type="ECO:0000256" key="3">
    <source>
        <dbReference type="ARBA" id="ARBA00022989"/>
    </source>
</evidence>
<dbReference type="AlphaFoldDB" id="A0A1M5DZH8"/>
<feature type="transmembrane region" description="Helical" evidence="5">
    <location>
        <begin position="70"/>
        <end position="93"/>
    </location>
</feature>
<evidence type="ECO:0000256" key="4">
    <source>
        <dbReference type="ARBA" id="ARBA00023136"/>
    </source>
</evidence>
<keyword evidence="4 5" id="KW-0472">Membrane</keyword>
<evidence type="ECO:0000256" key="5">
    <source>
        <dbReference type="SAM" id="Phobius"/>
    </source>
</evidence>
<dbReference type="InterPro" id="IPR038770">
    <property type="entry name" value="Na+/solute_symporter_sf"/>
</dbReference>
<protein>
    <submittedName>
        <fullName evidence="6">Bile acid:Na+ symporter, BASS family</fullName>
    </submittedName>
</protein>
<keyword evidence="3 5" id="KW-1133">Transmembrane helix</keyword>
<feature type="transmembrane region" description="Helical" evidence="5">
    <location>
        <begin position="175"/>
        <end position="199"/>
    </location>
</feature>
<feature type="transmembrane region" description="Helical" evidence="5">
    <location>
        <begin position="237"/>
        <end position="257"/>
    </location>
</feature>
<feature type="transmembrane region" description="Helical" evidence="5">
    <location>
        <begin position="211"/>
        <end position="231"/>
    </location>
</feature>
<gene>
    <name evidence="6" type="ORF">SAMN05444274_10823</name>
</gene>
<keyword evidence="7" id="KW-1185">Reference proteome</keyword>
<dbReference type="InterPro" id="IPR002657">
    <property type="entry name" value="BilAc:Na_symport/Acr3"/>
</dbReference>
<feature type="transmembrane region" description="Helical" evidence="5">
    <location>
        <begin position="99"/>
        <end position="119"/>
    </location>
</feature>
<proteinExistence type="predicted"/>
<evidence type="ECO:0000256" key="1">
    <source>
        <dbReference type="ARBA" id="ARBA00004141"/>
    </source>
</evidence>
<dbReference type="InterPro" id="IPR004710">
    <property type="entry name" value="Bilac:Na_transpt"/>
</dbReference>
<sequence length="337" mass="37144">MSFPFVFLFSGLVFNENVMKEALEVLDHVRLNFSPSGLFALNVTIAFIMFGVALDIKMEHFKDVIMKPKSAIIGMISQFFLLPFITFLLVLVLNPTPTVALGMILIASCPGGNISNFMSAMAKGNIALSVSLTAVATLGATFMTPLNFALWGKLFLKYYNKAGAGSFLVPIEIDFFQMVQTVVILLGIPVILGLFFSQYFPKLTKKIKKPIRQASIIIFIGFVIILLSANFSNFIKYIHIIFLIVLVHNGLALGAGFSVSSLARLPRVDRRTVTLETGIQNSGLALVLMFNPKIFPPELELGGMTFIAAWWGVWHIVSGLTLSALWAKKPLYQPAVR</sequence>
<dbReference type="PANTHER" id="PTHR10361">
    <property type="entry name" value="SODIUM-BILE ACID COTRANSPORTER"/>
    <property type="match status" value="1"/>
</dbReference>
<reference evidence="6 7" key="1">
    <citation type="submission" date="2016-11" db="EMBL/GenBank/DDBJ databases">
        <authorList>
            <person name="Jaros S."/>
            <person name="Januszkiewicz K."/>
            <person name="Wedrychowicz H."/>
        </authorList>
    </citation>
    <scope>NUCLEOTIDE SEQUENCE [LARGE SCALE GENOMIC DNA]</scope>
    <source>
        <strain evidence="6 7">DSM 26910</strain>
    </source>
</reference>
<dbReference type="GO" id="GO:0016020">
    <property type="term" value="C:membrane"/>
    <property type="evidence" value="ECO:0007669"/>
    <property type="project" value="UniProtKB-SubCell"/>
</dbReference>
<name>A0A1M5DZH8_9BACT</name>
<accession>A0A1M5DZH8</accession>
<feature type="transmembrane region" description="Helical" evidence="5">
    <location>
        <begin position="126"/>
        <end position="151"/>
    </location>
</feature>
<evidence type="ECO:0000256" key="2">
    <source>
        <dbReference type="ARBA" id="ARBA00022692"/>
    </source>
</evidence>
<organism evidence="6 7">
    <name type="scientific">Mariniphaga anaerophila</name>
    <dbReference type="NCBI Taxonomy" id="1484053"/>
    <lineage>
        <taxon>Bacteria</taxon>
        <taxon>Pseudomonadati</taxon>
        <taxon>Bacteroidota</taxon>
        <taxon>Bacteroidia</taxon>
        <taxon>Marinilabiliales</taxon>
        <taxon>Prolixibacteraceae</taxon>
        <taxon>Mariniphaga</taxon>
    </lineage>
</organism>